<evidence type="ECO:0000256" key="11">
    <source>
        <dbReference type="ARBA" id="ARBA00022960"/>
    </source>
</evidence>
<evidence type="ECO:0000256" key="15">
    <source>
        <dbReference type="ARBA" id="ARBA00023316"/>
    </source>
</evidence>
<dbReference type="EMBL" id="JMIH01000023">
    <property type="protein sequence ID" value="KEO73069.1"/>
    <property type="molecule type" value="Genomic_DNA"/>
</dbReference>
<dbReference type="InterPro" id="IPR012338">
    <property type="entry name" value="Beta-lactam/transpept-like"/>
</dbReference>
<dbReference type="InterPro" id="IPR036950">
    <property type="entry name" value="PBP_transglycosylase"/>
</dbReference>
<keyword evidence="13 18" id="KW-0472">Membrane</keyword>
<keyword evidence="14" id="KW-0511">Multifunctional enzyme</keyword>
<evidence type="ECO:0000256" key="4">
    <source>
        <dbReference type="ARBA" id="ARBA00007739"/>
    </source>
</evidence>
<comment type="catalytic activity">
    <reaction evidence="16">
        <text>Preferential cleavage: (Ac)2-L-Lys-D-Ala-|-D-Ala. Also transpeptidation of peptidyl-alanyl moieties that are N-acyl substituents of D-alanine.</text>
        <dbReference type="EC" id="3.4.16.4"/>
    </reaction>
</comment>
<evidence type="ECO:0000256" key="16">
    <source>
        <dbReference type="ARBA" id="ARBA00034000"/>
    </source>
</evidence>
<dbReference type="InterPro" id="IPR001264">
    <property type="entry name" value="Glyco_trans_51"/>
</dbReference>
<evidence type="ECO:0000256" key="14">
    <source>
        <dbReference type="ARBA" id="ARBA00023268"/>
    </source>
</evidence>
<dbReference type="Gene3D" id="1.10.3810.10">
    <property type="entry name" value="Biosynthetic peptidoglycan transglycosylase-like"/>
    <property type="match status" value="1"/>
</dbReference>
<evidence type="ECO:0000256" key="2">
    <source>
        <dbReference type="ARBA" id="ARBA00004752"/>
    </source>
</evidence>
<keyword evidence="22" id="KW-1185">Reference proteome</keyword>
<keyword evidence="11" id="KW-0133">Cell shape</keyword>
<keyword evidence="18" id="KW-1133">Transmembrane helix</keyword>
<dbReference type="InterPro" id="IPR050396">
    <property type="entry name" value="Glycosyltr_51/Transpeptidase"/>
</dbReference>
<dbReference type="InterPro" id="IPR001460">
    <property type="entry name" value="PCN-bd_Tpept"/>
</dbReference>
<comment type="similarity">
    <text evidence="3">In the C-terminal section; belongs to the transpeptidase family.</text>
</comment>
<reference evidence="21 22" key="1">
    <citation type="submission" date="2014-04" db="EMBL/GenBank/DDBJ databases">
        <title>Characterization and application of a salt tolerant electro-active bacterium.</title>
        <authorList>
            <person name="Yang L."/>
            <person name="Wei S."/>
            <person name="Tay Q.X.M."/>
        </authorList>
    </citation>
    <scope>NUCLEOTIDE SEQUENCE [LARGE SCALE GENOMIC DNA]</scope>
    <source>
        <strain evidence="21 22">LY1</strain>
    </source>
</reference>
<keyword evidence="6" id="KW-0121">Carboxypeptidase</keyword>
<dbReference type="eggNOG" id="COG5009">
    <property type="taxonomic scope" value="Bacteria"/>
</dbReference>
<evidence type="ECO:0000259" key="20">
    <source>
        <dbReference type="Pfam" id="PF00912"/>
    </source>
</evidence>
<accession>A0A074KVV4</accession>
<dbReference type="PANTHER" id="PTHR32282">
    <property type="entry name" value="BINDING PROTEIN TRANSPEPTIDASE, PUTATIVE-RELATED"/>
    <property type="match status" value="1"/>
</dbReference>
<dbReference type="GO" id="GO:0008955">
    <property type="term" value="F:peptidoglycan glycosyltransferase activity"/>
    <property type="evidence" value="ECO:0007669"/>
    <property type="project" value="UniProtKB-EC"/>
</dbReference>
<keyword evidence="15" id="KW-0961">Cell wall biogenesis/degradation</keyword>
<keyword evidence="9" id="KW-0808">Transferase</keyword>
<feature type="transmembrane region" description="Helical" evidence="18">
    <location>
        <begin position="21"/>
        <end position="48"/>
    </location>
</feature>
<dbReference type="GO" id="GO:0030288">
    <property type="term" value="C:outer membrane-bounded periplasmic space"/>
    <property type="evidence" value="ECO:0007669"/>
    <property type="project" value="TreeGrafter"/>
</dbReference>
<dbReference type="Pfam" id="PF00912">
    <property type="entry name" value="Transgly"/>
    <property type="match status" value="1"/>
</dbReference>
<dbReference type="Proteomes" id="UP000027821">
    <property type="component" value="Unassembled WGS sequence"/>
</dbReference>
<dbReference type="SUPFAM" id="SSF56601">
    <property type="entry name" value="beta-lactamase/transpeptidase-like"/>
    <property type="match status" value="1"/>
</dbReference>
<evidence type="ECO:0000259" key="19">
    <source>
        <dbReference type="Pfam" id="PF00905"/>
    </source>
</evidence>
<evidence type="ECO:0000256" key="10">
    <source>
        <dbReference type="ARBA" id="ARBA00022801"/>
    </source>
</evidence>
<evidence type="ECO:0000256" key="6">
    <source>
        <dbReference type="ARBA" id="ARBA00022645"/>
    </source>
</evidence>
<comment type="catalytic activity">
    <reaction evidence="17">
        <text>[GlcNAc-(1-&gt;4)-Mur2Ac(oyl-L-Ala-gamma-D-Glu-L-Lys-D-Ala-D-Ala)](n)-di-trans,octa-cis-undecaprenyl diphosphate + beta-D-GlcNAc-(1-&gt;4)-Mur2Ac(oyl-L-Ala-gamma-D-Glu-L-Lys-D-Ala-D-Ala)-di-trans,octa-cis-undecaprenyl diphosphate = [GlcNAc-(1-&gt;4)-Mur2Ac(oyl-L-Ala-gamma-D-Glu-L-Lys-D-Ala-D-Ala)](n+1)-di-trans,octa-cis-undecaprenyl diphosphate + di-trans,octa-cis-undecaprenyl diphosphate + H(+)</text>
        <dbReference type="Rhea" id="RHEA:23708"/>
        <dbReference type="Rhea" id="RHEA-COMP:9602"/>
        <dbReference type="Rhea" id="RHEA-COMP:9603"/>
        <dbReference type="ChEBI" id="CHEBI:15378"/>
        <dbReference type="ChEBI" id="CHEBI:58405"/>
        <dbReference type="ChEBI" id="CHEBI:60033"/>
        <dbReference type="ChEBI" id="CHEBI:78435"/>
        <dbReference type="EC" id="2.4.99.28"/>
    </reaction>
</comment>
<evidence type="ECO:0000256" key="18">
    <source>
        <dbReference type="SAM" id="Phobius"/>
    </source>
</evidence>
<gene>
    <name evidence="21" type="ORF">EL17_15790</name>
</gene>
<dbReference type="GO" id="GO:0006508">
    <property type="term" value="P:proteolysis"/>
    <property type="evidence" value="ECO:0007669"/>
    <property type="project" value="UniProtKB-KW"/>
</dbReference>
<evidence type="ECO:0000256" key="8">
    <source>
        <dbReference type="ARBA" id="ARBA00022676"/>
    </source>
</evidence>
<name>A0A074KVV4_9BACT</name>
<protein>
    <submittedName>
        <fullName evidence="21">Transglycosylase</fullName>
    </submittedName>
</protein>
<comment type="pathway">
    <text evidence="2">Cell wall biogenesis; peptidoglycan biosynthesis.</text>
</comment>
<comment type="caution">
    <text evidence="21">The sequence shown here is derived from an EMBL/GenBank/DDBJ whole genome shotgun (WGS) entry which is preliminary data.</text>
</comment>
<dbReference type="Pfam" id="PF00905">
    <property type="entry name" value="Transpeptidase"/>
    <property type="match status" value="1"/>
</dbReference>
<feature type="domain" description="Penicillin-binding protein transpeptidase" evidence="19">
    <location>
        <begin position="443"/>
        <end position="682"/>
    </location>
</feature>
<evidence type="ECO:0000313" key="21">
    <source>
        <dbReference type="EMBL" id="KEO73069.1"/>
    </source>
</evidence>
<dbReference type="GO" id="GO:0009002">
    <property type="term" value="F:serine-type D-Ala-D-Ala carboxypeptidase activity"/>
    <property type="evidence" value="ECO:0007669"/>
    <property type="project" value="UniProtKB-EC"/>
</dbReference>
<dbReference type="GO" id="GO:0005886">
    <property type="term" value="C:plasma membrane"/>
    <property type="evidence" value="ECO:0007669"/>
    <property type="project" value="UniProtKB-SubCell"/>
</dbReference>
<dbReference type="SUPFAM" id="SSF53955">
    <property type="entry name" value="Lysozyme-like"/>
    <property type="match status" value="1"/>
</dbReference>
<keyword evidence="5" id="KW-1003">Cell membrane</keyword>
<dbReference type="InterPro" id="IPR023346">
    <property type="entry name" value="Lysozyme-like_dom_sf"/>
</dbReference>
<proteinExistence type="inferred from homology"/>
<evidence type="ECO:0000256" key="3">
    <source>
        <dbReference type="ARBA" id="ARBA00007090"/>
    </source>
</evidence>
<organism evidence="21 22">
    <name type="scientific">Anditalea andensis</name>
    <dbReference type="NCBI Taxonomy" id="1048983"/>
    <lineage>
        <taxon>Bacteria</taxon>
        <taxon>Pseudomonadati</taxon>
        <taxon>Bacteroidota</taxon>
        <taxon>Cytophagia</taxon>
        <taxon>Cytophagales</taxon>
        <taxon>Cytophagaceae</taxon>
        <taxon>Anditalea</taxon>
    </lineage>
</organism>
<sequence length="770" mass="87340">MSKKKKNEFISADRVAAIIKYLWIGFAAAIIGFILFVLAVSVNFLGLFGDLPDFQALENPKTDLSSELYSADGVLLGKYFRENRTPVDYNEISKNLINALVATEDIRFERHSGIDLQGMGRVAVKSIILRQSGSGGGSTLSQQTAKNLFKTRTAATQGLLSRIPGLKMLIIKTKEWIVATQLERNYTKNEILTMYLNTSEYGSNAYGIKTASNTFFSKDPHELNIQEAATLVGLFKAPTYYSPVYNPDNSLRRRNTVLNQMRRYDFISRSQYDSLREMPIELNYKVENHNQGLATYFREAIKAEMLKWTRENLKPDGQPYNLFEDGLRIYTTLDSRLQRHAEEAVQEHMKSLQAAFEKEMGTRDPWIDSRGRVIPDFLETAVKRTEAYRNYVRRYGADSDSVRIKLNEKKRMRVFSWEKGELDTMMSTMDSLRHYKKHLQTGMVALDPSTGHIKAWVGGINHKHFKYDHVKQGKRQPGSTFKPFVYAAAIENGFGPCYEVMDQPVEVNIPGQPSWSPKNADGKFTYEKMNIREAMARSINSITAFMMKKLSPQVVVEMAHRLGINSQLDPVPALALGTSDVSIIEMVGAFGTFANKGEHIVPYYIDRIEDKNGNILQQFTPRKKSAMSEEHAYIMLYMLRGGLEERGGTSQGVPWSLRDEGNEIGGKTGTTQNASDGWYMGVTKNLVSGVWVGGDDRAIHFRSWISGQGGRTARPIWVKFMEKAYADPATGITKGAFEKPDRPISIELDCNMYNRDRFDEYDFDSRTIDF</sequence>
<keyword evidence="12" id="KW-0573">Peptidoglycan synthesis</keyword>
<dbReference type="OrthoDB" id="9766909at2"/>
<comment type="similarity">
    <text evidence="4">In the N-terminal section; belongs to the glycosyltransferase 51 family.</text>
</comment>
<evidence type="ECO:0000256" key="5">
    <source>
        <dbReference type="ARBA" id="ARBA00022475"/>
    </source>
</evidence>
<dbReference type="STRING" id="1048983.EL17_15790"/>
<evidence type="ECO:0000256" key="12">
    <source>
        <dbReference type="ARBA" id="ARBA00022984"/>
    </source>
</evidence>
<keyword evidence="10" id="KW-0378">Hydrolase</keyword>
<evidence type="ECO:0000256" key="1">
    <source>
        <dbReference type="ARBA" id="ARBA00004236"/>
    </source>
</evidence>
<keyword evidence="18" id="KW-0812">Transmembrane</keyword>
<dbReference type="GO" id="GO:0071555">
    <property type="term" value="P:cell wall organization"/>
    <property type="evidence" value="ECO:0007669"/>
    <property type="project" value="UniProtKB-KW"/>
</dbReference>
<feature type="domain" description="Glycosyl transferase family 51" evidence="20">
    <location>
        <begin position="75"/>
        <end position="261"/>
    </location>
</feature>
<dbReference type="GO" id="GO:0009252">
    <property type="term" value="P:peptidoglycan biosynthetic process"/>
    <property type="evidence" value="ECO:0007669"/>
    <property type="project" value="UniProtKB-KW"/>
</dbReference>
<dbReference type="AlphaFoldDB" id="A0A074KVV4"/>
<evidence type="ECO:0000313" key="22">
    <source>
        <dbReference type="Proteomes" id="UP000027821"/>
    </source>
</evidence>
<comment type="subcellular location">
    <subcellularLocation>
        <location evidence="1">Cell membrane</location>
    </subcellularLocation>
</comment>
<dbReference type="RefSeq" id="WP_051720046.1">
    <property type="nucleotide sequence ID" value="NZ_JMIH01000023.1"/>
</dbReference>
<keyword evidence="7" id="KW-0645">Protease</keyword>
<dbReference type="Gene3D" id="3.40.710.10">
    <property type="entry name" value="DD-peptidase/beta-lactamase superfamily"/>
    <property type="match status" value="2"/>
</dbReference>
<dbReference type="GO" id="GO:0008658">
    <property type="term" value="F:penicillin binding"/>
    <property type="evidence" value="ECO:0007669"/>
    <property type="project" value="InterPro"/>
</dbReference>
<keyword evidence="8" id="KW-0328">Glycosyltransferase</keyword>
<evidence type="ECO:0000256" key="13">
    <source>
        <dbReference type="ARBA" id="ARBA00023136"/>
    </source>
</evidence>
<dbReference type="PANTHER" id="PTHR32282:SF11">
    <property type="entry name" value="PENICILLIN-BINDING PROTEIN 1B"/>
    <property type="match status" value="1"/>
</dbReference>
<evidence type="ECO:0000256" key="7">
    <source>
        <dbReference type="ARBA" id="ARBA00022670"/>
    </source>
</evidence>
<evidence type="ECO:0000256" key="17">
    <source>
        <dbReference type="ARBA" id="ARBA00049902"/>
    </source>
</evidence>
<dbReference type="GO" id="GO:0008360">
    <property type="term" value="P:regulation of cell shape"/>
    <property type="evidence" value="ECO:0007669"/>
    <property type="project" value="UniProtKB-KW"/>
</dbReference>
<evidence type="ECO:0000256" key="9">
    <source>
        <dbReference type="ARBA" id="ARBA00022679"/>
    </source>
</evidence>